<feature type="coiled-coil region" evidence="1">
    <location>
        <begin position="14"/>
        <end position="63"/>
    </location>
</feature>
<dbReference type="SUPFAM" id="SSF49899">
    <property type="entry name" value="Concanavalin A-like lectins/glucanases"/>
    <property type="match status" value="1"/>
</dbReference>
<dbReference type="InterPro" id="IPR043136">
    <property type="entry name" value="B30.2/SPRY_sf"/>
</dbReference>
<dbReference type="Pfam" id="PF25600">
    <property type="entry name" value="TRIM_CC"/>
    <property type="match status" value="1"/>
</dbReference>
<dbReference type="Gene3D" id="2.60.120.920">
    <property type="match status" value="1"/>
</dbReference>
<dbReference type="InterPro" id="IPR050143">
    <property type="entry name" value="TRIM/RBCC"/>
</dbReference>
<keyword evidence="1" id="KW-0175">Coiled coil</keyword>
<dbReference type="CDD" id="cd13733">
    <property type="entry name" value="SPRY_PRY_C-I_1"/>
    <property type="match status" value="1"/>
</dbReference>
<dbReference type="Pfam" id="PF00622">
    <property type="entry name" value="SPRY"/>
    <property type="match status" value="1"/>
</dbReference>
<gene>
    <name evidence="3" type="ORF">D4764_0126460</name>
</gene>
<evidence type="ECO:0000256" key="1">
    <source>
        <dbReference type="SAM" id="Coils"/>
    </source>
</evidence>
<dbReference type="InterPro" id="IPR058030">
    <property type="entry name" value="TRIM8/14/16/25/29/45/65_CC"/>
</dbReference>
<name>A0A5C6MK08_9TELE</name>
<dbReference type="InterPro" id="IPR001870">
    <property type="entry name" value="B30.2/SPRY"/>
</dbReference>
<sequence length="229" mass="26256">MESLEVFAALMRSMERIETELVQMIQRKQAAAEQRAERLIAELELEITELERKRCEMEQLSDTEDHLHLLQRFPALCSTSVTTSCSDLVVHADTCLGAVRRAVADLEHQLQASLQRFSFQGRHYWEVDVGEKTSWDLGVARQSVDRKGVVTLSPEDGYWTVCLRNGSEYRACAGEAELLRLPRKPKIIGVFLDFEDGTVSFYDADAKSHMYSFTDYQFREAMFPFSIQT</sequence>
<keyword evidence="4" id="KW-1185">Reference proteome</keyword>
<dbReference type="AlphaFoldDB" id="A0A5C6MK08"/>
<evidence type="ECO:0000259" key="2">
    <source>
        <dbReference type="PROSITE" id="PS50188"/>
    </source>
</evidence>
<reference evidence="3 4" key="1">
    <citation type="submission" date="2019-04" db="EMBL/GenBank/DDBJ databases">
        <title>Chromosome genome assembly for Takifugu flavidus.</title>
        <authorList>
            <person name="Xiao S."/>
        </authorList>
    </citation>
    <scope>NUCLEOTIDE SEQUENCE [LARGE SCALE GENOMIC DNA]</scope>
    <source>
        <strain evidence="3">HTHZ2018</strain>
        <tissue evidence="3">Muscle</tissue>
    </source>
</reference>
<dbReference type="PANTHER" id="PTHR24103">
    <property type="entry name" value="E3 UBIQUITIN-PROTEIN LIGASE TRIM"/>
    <property type="match status" value="1"/>
</dbReference>
<dbReference type="Proteomes" id="UP000324091">
    <property type="component" value="Unassembled WGS sequence"/>
</dbReference>
<dbReference type="InterPro" id="IPR013320">
    <property type="entry name" value="ConA-like_dom_sf"/>
</dbReference>
<accession>A0A5C6MK08</accession>
<dbReference type="InterPro" id="IPR003877">
    <property type="entry name" value="SPRY_dom"/>
</dbReference>
<evidence type="ECO:0000313" key="3">
    <source>
        <dbReference type="EMBL" id="TWW54851.1"/>
    </source>
</evidence>
<dbReference type="SMART" id="SM00449">
    <property type="entry name" value="SPRY"/>
    <property type="match status" value="1"/>
</dbReference>
<organism evidence="3 4">
    <name type="scientific">Takifugu flavidus</name>
    <name type="common">sansaifugu</name>
    <dbReference type="NCBI Taxonomy" id="433684"/>
    <lineage>
        <taxon>Eukaryota</taxon>
        <taxon>Metazoa</taxon>
        <taxon>Chordata</taxon>
        <taxon>Craniata</taxon>
        <taxon>Vertebrata</taxon>
        <taxon>Euteleostomi</taxon>
        <taxon>Actinopterygii</taxon>
        <taxon>Neopterygii</taxon>
        <taxon>Teleostei</taxon>
        <taxon>Neoteleostei</taxon>
        <taxon>Acanthomorphata</taxon>
        <taxon>Eupercaria</taxon>
        <taxon>Tetraodontiformes</taxon>
        <taxon>Tetradontoidea</taxon>
        <taxon>Tetraodontidae</taxon>
        <taxon>Takifugu</taxon>
    </lineage>
</organism>
<dbReference type="PRINTS" id="PR01407">
    <property type="entry name" value="BUTYPHLNCDUF"/>
</dbReference>
<dbReference type="PROSITE" id="PS50188">
    <property type="entry name" value="B302_SPRY"/>
    <property type="match status" value="1"/>
</dbReference>
<dbReference type="EMBL" id="RHFK02000068">
    <property type="protein sequence ID" value="TWW54851.1"/>
    <property type="molecule type" value="Genomic_DNA"/>
</dbReference>
<proteinExistence type="predicted"/>
<protein>
    <submittedName>
        <fullName evidence="3">Butyrophilin subfamily 3 member A1</fullName>
    </submittedName>
</protein>
<comment type="caution">
    <text evidence="3">The sequence shown here is derived from an EMBL/GenBank/DDBJ whole genome shotgun (WGS) entry which is preliminary data.</text>
</comment>
<feature type="domain" description="B30.2/SPRY" evidence="2">
    <location>
        <begin position="55"/>
        <end position="229"/>
    </location>
</feature>
<dbReference type="InterPro" id="IPR003879">
    <property type="entry name" value="Butyrophylin_SPRY"/>
</dbReference>
<evidence type="ECO:0000313" key="4">
    <source>
        <dbReference type="Proteomes" id="UP000324091"/>
    </source>
</evidence>